<dbReference type="FunCoup" id="D3BCT8">
    <property type="interactions" value="135"/>
</dbReference>
<dbReference type="OMA" id="LIKMHIT"/>
<dbReference type="InParanoid" id="D3BCT8"/>
<organism evidence="1 2">
    <name type="scientific">Heterostelium pallidum (strain ATCC 26659 / Pp 5 / PN500)</name>
    <name type="common">Cellular slime mold</name>
    <name type="synonym">Polysphondylium pallidum</name>
    <dbReference type="NCBI Taxonomy" id="670386"/>
    <lineage>
        <taxon>Eukaryota</taxon>
        <taxon>Amoebozoa</taxon>
        <taxon>Evosea</taxon>
        <taxon>Eumycetozoa</taxon>
        <taxon>Dictyostelia</taxon>
        <taxon>Acytosteliales</taxon>
        <taxon>Acytosteliaceae</taxon>
        <taxon>Heterostelium</taxon>
    </lineage>
</organism>
<name>D3BCT8_HETP5</name>
<gene>
    <name evidence="1" type="primary">cxgE</name>
    <name evidence="1" type="ORF">PPL_06316</name>
</gene>
<dbReference type="AlphaFoldDB" id="D3BCT8"/>
<reference evidence="1 2" key="1">
    <citation type="journal article" date="2011" name="Genome Res.">
        <title>Phylogeny-wide analysis of social amoeba genomes highlights ancient origins for complex intercellular communication.</title>
        <authorList>
            <person name="Heidel A.J."/>
            <person name="Lawal H.M."/>
            <person name="Felder M."/>
            <person name="Schilde C."/>
            <person name="Helps N.R."/>
            <person name="Tunggal B."/>
            <person name="Rivero F."/>
            <person name="John U."/>
            <person name="Schleicher M."/>
            <person name="Eichinger L."/>
            <person name="Platzer M."/>
            <person name="Noegel A.A."/>
            <person name="Schaap P."/>
            <person name="Gloeckner G."/>
        </authorList>
    </citation>
    <scope>NUCLEOTIDE SEQUENCE [LARGE SCALE GENOMIC DNA]</scope>
    <source>
        <strain evidence="2">ATCC 26659 / Pp 5 / PN500</strain>
    </source>
</reference>
<dbReference type="Proteomes" id="UP000001396">
    <property type="component" value="Unassembled WGS sequence"/>
</dbReference>
<dbReference type="GeneID" id="31361799"/>
<accession>D3BCT8</accession>
<evidence type="ECO:0000313" key="2">
    <source>
        <dbReference type="Proteomes" id="UP000001396"/>
    </source>
</evidence>
<dbReference type="STRING" id="670386.D3BCT8"/>
<dbReference type="EMBL" id="ADBJ01000028">
    <property type="protein sequence ID" value="EFA80730.1"/>
    <property type="molecule type" value="Genomic_DNA"/>
</dbReference>
<protein>
    <submittedName>
        <fullName evidence="1">Cytochrome c oxidase subunit VIIe</fullName>
    </submittedName>
</protein>
<sequence>MTLVLPAMIKTQLVKDIGYGLLIGTVPALYFKHRMNQNIKAREDYYAALDKAPINDEAI</sequence>
<dbReference type="RefSeq" id="XP_020432850.1">
    <property type="nucleotide sequence ID" value="XM_020577176.1"/>
</dbReference>
<evidence type="ECO:0000313" key="1">
    <source>
        <dbReference type="EMBL" id="EFA80730.1"/>
    </source>
</evidence>
<keyword evidence="2" id="KW-1185">Reference proteome</keyword>
<comment type="caution">
    <text evidence="1">The sequence shown here is derived from an EMBL/GenBank/DDBJ whole genome shotgun (WGS) entry which is preliminary data.</text>
</comment>
<proteinExistence type="predicted"/>